<proteinExistence type="predicted"/>
<dbReference type="STRING" id="33114.A0A2G2VMS0"/>
<dbReference type="OrthoDB" id="1224858at2759"/>
<evidence type="ECO:0000313" key="1">
    <source>
        <dbReference type="EMBL" id="PHT34263.1"/>
    </source>
</evidence>
<dbReference type="Proteomes" id="UP000224567">
    <property type="component" value="Unassembled WGS sequence"/>
</dbReference>
<accession>A0A2G2VMS0</accession>
<gene>
    <name evidence="1" type="ORF">CQW23_26063</name>
</gene>
<name>A0A2G2VMS0_CAPBA</name>
<evidence type="ECO:0000313" key="2">
    <source>
        <dbReference type="Proteomes" id="UP000224567"/>
    </source>
</evidence>
<dbReference type="AlphaFoldDB" id="A0A2G2VMS0"/>
<reference evidence="1 2" key="1">
    <citation type="journal article" date="2017" name="Genome Biol.">
        <title>New reference genome sequences of hot pepper reveal the massive evolution of plant disease-resistance genes by retroduplication.</title>
        <authorList>
            <person name="Kim S."/>
            <person name="Park J."/>
            <person name="Yeom S.I."/>
            <person name="Kim Y.M."/>
            <person name="Seo E."/>
            <person name="Kim K.T."/>
            <person name="Kim M.S."/>
            <person name="Lee J.M."/>
            <person name="Cheong K."/>
            <person name="Shin H.S."/>
            <person name="Kim S.B."/>
            <person name="Han K."/>
            <person name="Lee J."/>
            <person name="Park M."/>
            <person name="Lee H.A."/>
            <person name="Lee H.Y."/>
            <person name="Lee Y."/>
            <person name="Oh S."/>
            <person name="Lee J.H."/>
            <person name="Choi E."/>
            <person name="Choi E."/>
            <person name="Lee S.E."/>
            <person name="Jeon J."/>
            <person name="Kim H."/>
            <person name="Choi G."/>
            <person name="Song H."/>
            <person name="Lee J."/>
            <person name="Lee S.C."/>
            <person name="Kwon J.K."/>
            <person name="Lee H.Y."/>
            <person name="Koo N."/>
            <person name="Hong Y."/>
            <person name="Kim R.W."/>
            <person name="Kang W.H."/>
            <person name="Huh J.H."/>
            <person name="Kang B.C."/>
            <person name="Yang T.J."/>
            <person name="Lee Y.H."/>
            <person name="Bennetzen J.L."/>
            <person name="Choi D."/>
        </authorList>
    </citation>
    <scope>NUCLEOTIDE SEQUENCE [LARGE SCALE GENOMIC DNA]</scope>
    <source>
        <strain evidence="2">cv. PBC81</strain>
    </source>
</reference>
<reference evidence="2" key="2">
    <citation type="journal article" date="2017" name="J. Anim. Genet.">
        <title>Multiple reference genome sequences of hot pepper reveal the massive evolution of plant disease resistance genes by retroduplication.</title>
        <authorList>
            <person name="Kim S."/>
            <person name="Park J."/>
            <person name="Yeom S.-I."/>
            <person name="Kim Y.-M."/>
            <person name="Seo E."/>
            <person name="Kim K.-T."/>
            <person name="Kim M.-S."/>
            <person name="Lee J.M."/>
            <person name="Cheong K."/>
            <person name="Shin H.-S."/>
            <person name="Kim S.-B."/>
            <person name="Han K."/>
            <person name="Lee J."/>
            <person name="Park M."/>
            <person name="Lee H.-A."/>
            <person name="Lee H.-Y."/>
            <person name="Lee Y."/>
            <person name="Oh S."/>
            <person name="Lee J.H."/>
            <person name="Choi E."/>
            <person name="Choi E."/>
            <person name="Lee S.E."/>
            <person name="Jeon J."/>
            <person name="Kim H."/>
            <person name="Choi G."/>
            <person name="Song H."/>
            <person name="Lee J."/>
            <person name="Lee S.-C."/>
            <person name="Kwon J.-K."/>
            <person name="Lee H.-Y."/>
            <person name="Koo N."/>
            <person name="Hong Y."/>
            <person name="Kim R.W."/>
            <person name="Kang W.-H."/>
            <person name="Huh J.H."/>
            <person name="Kang B.-C."/>
            <person name="Yang T.-J."/>
            <person name="Lee Y.-H."/>
            <person name="Bennetzen J.L."/>
            <person name="Choi D."/>
        </authorList>
    </citation>
    <scope>NUCLEOTIDE SEQUENCE [LARGE SCALE GENOMIC DNA]</scope>
    <source>
        <strain evidence="2">cv. PBC81</strain>
    </source>
</reference>
<keyword evidence="2" id="KW-1185">Reference proteome</keyword>
<organism evidence="1 2">
    <name type="scientific">Capsicum baccatum</name>
    <name type="common">Peruvian pepper</name>
    <dbReference type="NCBI Taxonomy" id="33114"/>
    <lineage>
        <taxon>Eukaryota</taxon>
        <taxon>Viridiplantae</taxon>
        <taxon>Streptophyta</taxon>
        <taxon>Embryophyta</taxon>
        <taxon>Tracheophyta</taxon>
        <taxon>Spermatophyta</taxon>
        <taxon>Magnoliopsida</taxon>
        <taxon>eudicotyledons</taxon>
        <taxon>Gunneridae</taxon>
        <taxon>Pentapetalae</taxon>
        <taxon>asterids</taxon>
        <taxon>lamiids</taxon>
        <taxon>Solanales</taxon>
        <taxon>Solanaceae</taxon>
        <taxon>Solanoideae</taxon>
        <taxon>Capsiceae</taxon>
        <taxon>Capsicum</taxon>
    </lineage>
</organism>
<sequence length="113" mass="12124">MDSITSNVESVASDVESIATDIGSVAIDVKSVGIHQTILTEQKANTVVPAYLVAEAISTLNGLDLRWSGPITPSEMQYVQQYVLAKYPEYCNGLVEEGDKINLDALCANDESS</sequence>
<protein>
    <submittedName>
        <fullName evidence="1">Uncharacterized protein</fullName>
    </submittedName>
</protein>
<comment type="caution">
    <text evidence="1">The sequence shown here is derived from an EMBL/GenBank/DDBJ whole genome shotgun (WGS) entry which is preliminary data.</text>
</comment>
<dbReference type="EMBL" id="MLFT02000011">
    <property type="protein sequence ID" value="PHT34263.1"/>
    <property type="molecule type" value="Genomic_DNA"/>
</dbReference>